<dbReference type="SUPFAM" id="SSF55785">
    <property type="entry name" value="PYP-like sensor domain (PAS domain)"/>
    <property type="match status" value="2"/>
</dbReference>
<dbReference type="Pfam" id="PF02518">
    <property type="entry name" value="HATPase_c"/>
    <property type="match status" value="1"/>
</dbReference>
<keyword evidence="6 11" id="KW-0812">Transmembrane</keyword>
<dbReference type="InterPro" id="IPR004358">
    <property type="entry name" value="Sig_transdc_His_kin-like_C"/>
</dbReference>
<dbReference type="RefSeq" id="WP_078482260.1">
    <property type="nucleotide sequence ID" value="NZ_MPRL01000002.1"/>
</dbReference>
<comment type="catalytic activity">
    <reaction evidence="1">
        <text>ATP + protein L-histidine = ADP + protein N-phospho-L-histidine.</text>
        <dbReference type="EC" id="2.7.13.3"/>
    </reaction>
</comment>
<evidence type="ECO:0000259" key="12">
    <source>
        <dbReference type="PROSITE" id="PS50109"/>
    </source>
</evidence>
<evidence type="ECO:0000313" key="16">
    <source>
        <dbReference type="Proteomes" id="UP000191110"/>
    </source>
</evidence>
<evidence type="ECO:0000259" key="14">
    <source>
        <dbReference type="PROSITE" id="PS50113"/>
    </source>
</evidence>
<dbReference type="SMART" id="SM00086">
    <property type="entry name" value="PAC"/>
    <property type="match status" value="2"/>
</dbReference>
<evidence type="ECO:0000259" key="13">
    <source>
        <dbReference type="PROSITE" id="PS50112"/>
    </source>
</evidence>
<protein>
    <recommendedName>
        <fullName evidence="3">histidine kinase</fullName>
        <ecNumber evidence="3">2.7.13.3</ecNumber>
    </recommendedName>
</protein>
<comment type="caution">
    <text evidence="15">The sequence shown here is derived from an EMBL/GenBank/DDBJ whole genome shotgun (WGS) entry which is preliminary data.</text>
</comment>
<evidence type="ECO:0000256" key="6">
    <source>
        <dbReference type="ARBA" id="ARBA00022692"/>
    </source>
</evidence>
<evidence type="ECO:0000313" key="15">
    <source>
        <dbReference type="EMBL" id="OOZ42233.1"/>
    </source>
</evidence>
<evidence type="ECO:0000256" key="4">
    <source>
        <dbReference type="ARBA" id="ARBA00022553"/>
    </source>
</evidence>
<dbReference type="InterPro" id="IPR035965">
    <property type="entry name" value="PAS-like_dom_sf"/>
</dbReference>
<dbReference type="SMART" id="SM00091">
    <property type="entry name" value="PAS"/>
    <property type="match status" value="2"/>
</dbReference>
<dbReference type="InterPro" id="IPR003661">
    <property type="entry name" value="HisK_dim/P_dom"/>
</dbReference>
<keyword evidence="16" id="KW-1185">Reference proteome</keyword>
<dbReference type="OrthoDB" id="1931120at2"/>
<dbReference type="GO" id="GO:0016020">
    <property type="term" value="C:membrane"/>
    <property type="evidence" value="ECO:0007669"/>
    <property type="project" value="UniProtKB-SubCell"/>
</dbReference>
<feature type="domain" description="PAC" evidence="14">
    <location>
        <begin position="439"/>
        <end position="491"/>
    </location>
</feature>
<comment type="subcellular location">
    <subcellularLocation>
        <location evidence="2">Membrane</location>
        <topology evidence="2">Multi-pass membrane protein</topology>
    </subcellularLocation>
</comment>
<dbReference type="PROSITE" id="PS50113">
    <property type="entry name" value="PAC"/>
    <property type="match status" value="2"/>
</dbReference>
<dbReference type="InterPro" id="IPR000014">
    <property type="entry name" value="PAS"/>
</dbReference>
<keyword evidence="9 11" id="KW-0472">Membrane</keyword>
<accession>A0A1T2LAV3</accession>
<dbReference type="EC" id="2.7.13.3" evidence="3"/>
<evidence type="ECO:0000256" key="7">
    <source>
        <dbReference type="ARBA" id="ARBA00022777"/>
    </source>
</evidence>
<feature type="transmembrane region" description="Helical" evidence="11">
    <location>
        <begin position="173"/>
        <end position="195"/>
    </location>
</feature>
<dbReference type="AlphaFoldDB" id="A0A1T2LAV3"/>
<evidence type="ECO:0000256" key="2">
    <source>
        <dbReference type="ARBA" id="ARBA00004141"/>
    </source>
</evidence>
<evidence type="ECO:0000256" key="11">
    <source>
        <dbReference type="SAM" id="Phobius"/>
    </source>
</evidence>
<dbReference type="Pfam" id="PF08447">
    <property type="entry name" value="PAS_3"/>
    <property type="match status" value="2"/>
</dbReference>
<dbReference type="Gene3D" id="3.30.565.10">
    <property type="entry name" value="Histidine kinase-like ATPase, C-terminal domain"/>
    <property type="match status" value="1"/>
</dbReference>
<dbReference type="Gene3D" id="1.10.287.130">
    <property type="match status" value="1"/>
</dbReference>
<dbReference type="InterPro" id="IPR029095">
    <property type="entry name" value="NarX-like_N"/>
</dbReference>
<name>A0A1T2LAV3_9GAMM</name>
<dbReference type="InterPro" id="IPR005467">
    <property type="entry name" value="His_kinase_dom"/>
</dbReference>
<dbReference type="SUPFAM" id="SSF55874">
    <property type="entry name" value="ATPase domain of HSP90 chaperone/DNA topoisomerase II/histidine kinase"/>
    <property type="match status" value="1"/>
</dbReference>
<dbReference type="NCBIfam" id="TIGR00229">
    <property type="entry name" value="sensory_box"/>
    <property type="match status" value="2"/>
</dbReference>
<dbReference type="PROSITE" id="PS50109">
    <property type="entry name" value="HIS_KIN"/>
    <property type="match status" value="1"/>
</dbReference>
<feature type="domain" description="PAS" evidence="13">
    <location>
        <begin position="212"/>
        <end position="284"/>
    </location>
</feature>
<dbReference type="Gene3D" id="2.10.70.100">
    <property type="match status" value="1"/>
</dbReference>
<dbReference type="Proteomes" id="UP000191110">
    <property type="component" value="Unassembled WGS sequence"/>
</dbReference>
<dbReference type="CDD" id="cd00082">
    <property type="entry name" value="HisKA"/>
    <property type="match status" value="1"/>
</dbReference>
<keyword evidence="5" id="KW-0808">Transferase</keyword>
<evidence type="ECO:0000256" key="5">
    <source>
        <dbReference type="ARBA" id="ARBA00022679"/>
    </source>
</evidence>
<dbReference type="CDD" id="cd00130">
    <property type="entry name" value="PAS"/>
    <property type="match status" value="2"/>
</dbReference>
<dbReference type="Pfam" id="PF13675">
    <property type="entry name" value="PilJ"/>
    <property type="match status" value="1"/>
</dbReference>
<dbReference type="SUPFAM" id="SSF47384">
    <property type="entry name" value="Homodimeric domain of signal transducing histidine kinase"/>
    <property type="match status" value="1"/>
</dbReference>
<organism evidence="15 16">
    <name type="scientific">Solemya pervernicosa gill symbiont</name>
    <dbReference type="NCBI Taxonomy" id="642797"/>
    <lineage>
        <taxon>Bacteria</taxon>
        <taxon>Pseudomonadati</taxon>
        <taxon>Pseudomonadota</taxon>
        <taxon>Gammaproteobacteria</taxon>
        <taxon>sulfur-oxidizing symbionts</taxon>
    </lineage>
</organism>
<sequence>MKNNITRSVVLLFLLPGIGVLLALWIFYMFLDNTENDADFIDLAGSQRMLSQQIFTTAHMVVVMEHAGQRGKLLDLVEEYELTLNVLESGGVVNELVEMARVPGTVRPYLFALKAIWKETRPVVDNIVMPSLSEIERENSYQILKENTSRLTNASNELISAYKSRTYKLRREVSAILMFCVLVGFVSLYFVVVVVRRYDKERRESECVLERSRERFSLAVKGTNDGIWDWDLASNEIYFSRRWKEMLGYADDDMGNGFDDWRDLVHTNDLGRFLSIWATYMEGEREQFEIEYRLKGKDGSYVWIHCRGLAGRSKEGGSVRLTGSHTDISERIKALEELKAEKVEERRLLDLLQLAQDDLILSEERLRLSLVFANIGTMDWDLNVRANSVYCSDLTAFILGYPQVARYVAVEDYASLVHPDDRKLVYDGLEKAQKDGVRHDYEMRVILHDGTRRWVHVVGDVVRDVSGDVVRMLGVIQDITERKKSEGYLAKTIAELQQANEMLHDAQSQLLQSEKMASIGQLAAGVAHEINNPVGYVTSNIGTLREYLADLFRLLELYERGELKIDDEIIVEAIKAVKEQVDIDYLKKDLVDLLDESEEGVRRVKQIVQDLKDFSHVNEVEWQWADLHKGLDSTLNIVHNELKYKAEVIKDYGYLPQIECIIAQLNQVFMNILVNAAHAIEKRGVITIHTTTDRDGVLIVIEDDGKGMDDQTQARIFDPFYTTKPVGEGTGLGMSLSYNIVQKHGGTITVESQVDKGTEFRIWLPVKQSESKTVDQC</sequence>
<dbReference type="InterPro" id="IPR013655">
    <property type="entry name" value="PAS_fold_3"/>
</dbReference>
<dbReference type="InterPro" id="IPR052162">
    <property type="entry name" value="Sensor_kinase/Photoreceptor"/>
</dbReference>
<dbReference type="InterPro" id="IPR000700">
    <property type="entry name" value="PAS-assoc_C"/>
</dbReference>
<dbReference type="InterPro" id="IPR001610">
    <property type="entry name" value="PAC"/>
</dbReference>
<dbReference type="PROSITE" id="PS50112">
    <property type="entry name" value="PAS"/>
    <property type="match status" value="1"/>
</dbReference>
<dbReference type="InterPro" id="IPR003594">
    <property type="entry name" value="HATPase_dom"/>
</dbReference>
<evidence type="ECO:0000256" key="3">
    <source>
        <dbReference type="ARBA" id="ARBA00012438"/>
    </source>
</evidence>
<dbReference type="GO" id="GO:0000155">
    <property type="term" value="F:phosphorelay sensor kinase activity"/>
    <property type="evidence" value="ECO:0007669"/>
    <property type="project" value="InterPro"/>
</dbReference>
<dbReference type="InterPro" id="IPR036097">
    <property type="entry name" value="HisK_dim/P_sf"/>
</dbReference>
<dbReference type="InterPro" id="IPR036890">
    <property type="entry name" value="HATPase_C_sf"/>
</dbReference>
<feature type="domain" description="Histidine kinase" evidence="12">
    <location>
        <begin position="525"/>
        <end position="768"/>
    </location>
</feature>
<feature type="coiled-coil region" evidence="10">
    <location>
        <begin position="489"/>
        <end position="516"/>
    </location>
</feature>
<feature type="transmembrane region" description="Helical" evidence="11">
    <location>
        <begin position="9"/>
        <end position="31"/>
    </location>
</feature>
<proteinExistence type="predicted"/>
<dbReference type="PANTHER" id="PTHR43304:SF1">
    <property type="entry name" value="PAC DOMAIN-CONTAINING PROTEIN"/>
    <property type="match status" value="1"/>
</dbReference>
<keyword evidence="8 11" id="KW-1133">Transmembrane helix</keyword>
<evidence type="ECO:0000256" key="8">
    <source>
        <dbReference type="ARBA" id="ARBA00022989"/>
    </source>
</evidence>
<dbReference type="PANTHER" id="PTHR43304">
    <property type="entry name" value="PHYTOCHROME-LIKE PROTEIN CPH1"/>
    <property type="match status" value="1"/>
</dbReference>
<evidence type="ECO:0000256" key="9">
    <source>
        <dbReference type="ARBA" id="ARBA00023136"/>
    </source>
</evidence>
<dbReference type="EMBL" id="MPRL01000002">
    <property type="protein sequence ID" value="OOZ42233.1"/>
    <property type="molecule type" value="Genomic_DNA"/>
</dbReference>
<feature type="domain" description="PAC" evidence="14">
    <location>
        <begin position="288"/>
        <end position="340"/>
    </location>
</feature>
<keyword evidence="10" id="KW-0175">Coiled coil</keyword>
<dbReference type="Gene3D" id="3.30.450.20">
    <property type="entry name" value="PAS domain"/>
    <property type="match status" value="2"/>
</dbReference>
<keyword evidence="4" id="KW-0597">Phosphoprotein</keyword>
<dbReference type="PRINTS" id="PR00344">
    <property type="entry name" value="BCTRLSENSOR"/>
</dbReference>
<reference evidence="15 16" key="1">
    <citation type="submission" date="2016-11" db="EMBL/GenBank/DDBJ databases">
        <title>Mixed transmission modes and dynamic genome evolution in an obligate animal-bacterial symbiosis.</title>
        <authorList>
            <person name="Russell S.L."/>
            <person name="Corbett-Detig R.B."/>
            <person name="Cavanaugh C.M."/>
        </authorList>
    </citation>
    <scope>NUCLEOTIDE SEQUENCE [LARGE SCALE GENOMIC DNA]</scope>
    <source>
        <strain evidence="15">Sveles-Q1</strain>
    </source>
</reference>
<gene>
    <name evidence="15" type="ORF">BOW53_01240</name>
</gene>
<evidence type="ECO:0000256" key="10">
    <source>
        <dbReference type="SAM" id="Coils"/>
    </source>
</evidence>
<dbReference type="SMART" id="SM00387">
    <property type="entry name" value="HATPase_c"/>
    <property type="match status" value="1"/>
</dbReference>
<evidence type="ECO:0000256" key="1">
    <source>
        <dbReference type="ARBA" id="ARBA00000085"/>
    </source>
</evidence>
<keyword evidence="7" id="KW-0418">Kinase</keyword>